<dbReference type="FunFam" id="3.40.50.300:FF:000997">
    <property type="entry name" value="Multidrug resistance-associated protein 1"/>
    <property type="match status" value="1"/>
</dbReference>
<feature type="region of interest" description="Disordered" evidence="10">
    <location>
        <begin position="799"/>
        <end position="829"/>
    </location>
</feature>
<reference evidence="14" key="1">
    <citation type="submission" date="2020-11" db="EMBL/GenBank/DDBJ databases">
        <authorList>
            <person name="Tran Van P."/>
        </authorList>
    </citation>
    <scope>NUCLEOTIDE SEQUENCE</scope>
</reference>
<feature type="transmembrane region" description="Helical" evidence="11">
    <location>
        <begin position="859"/>
        <end position="882"/>
    </location>
</feature>
<feature type="domain" description="ABC transmembrane type-1" evidence="13">
    <location>
        <begin position="868"/>
        <end position="1192"/>
    </location>
</feature>
<dbReference type="GO" id="GO:0005524">
    <property type="term" value="F:ATP binding"/>
    <property type="evidence" value="ECO:0007669"/>
    <property type="project" value="UniProtKB-KW"/>
</dbReference>
<dbReference type="GO" id="GO:0016887">
    <property type="term" value="F:ATP hydrolysis activity"/>
    <property type="evidence" value="ECO:0007669"/>
    <property type="project" value="InterPro"/>
</dbReference>
<feature type="transmembrane region" description="Helical" evidence="11">
    <location>
        <begin position="82"/>
        <end position="104"/>
    </location>
</feature>
<dbReference type="Pfam" id="PF00664">
    <property type="entry name" value="ABC_membrane"/>
    <property type="match status" value="3"/>
</dbReference>
<evidence type="ECO:0000256" key="3">
    <source>
        <dbReference type="ARBA" id="ARBA00022448"/>
    </source>
</evidence>
<organism evidence="14">
    <name type="scientific">Notodromas monacha</name>
    <dbReference type="NCBI Taxonomy" id="399045"/>
    <lineage>
        <taxon>Eukaryota</taxon>
        <taxon>Metazoa</taxon>
        <taxon>Ecdysozoa</taxon>
        <taxon>Arthropoda</taxon>
        <taxon>Crustacea</taxon>
        <taxon>Oligostraca</taxon>
        <taxon>Ostracoda</taxon>
        <taxon>Podocopa</taxon>
        <taxon>Podocopida</taxon>
        <taxon>Cypridocopina</taxon>
        <taxon>Cypridoidea</taxon>
        <taxon>Cyprididae</taxon>
        <taxon>Notodromas</taxon>
    </lineage>
</organism>
<evidence type="ECO:0000256" key="7">
    <source>
        <dbReference type="ARBA" id="ARBA00022840"/>
    </source>
</evidence>
<dbReference type="GO" id="GO:0016020">
    <property type="term" value="C:membrane"/>
    <property type="evidence" value="ECO:0007669"/>
    <property type="project" value="InterPro"/>
</dbReference>
<accession>A0A7R9BQZ5</accession>
<feature type="domain" description="ABC transporter" evidence="12">
    <location>
        <begin position="1290"/>
        <end position="1526"/>
    </location>
</feature>
<feature type="transmembrane region" description="Helical" evidence="11">
    <location>
        <begin position="1034"/>
        <end position="1059"/>
    </location>
</feature>
<evidence type="ECO:0000256" key="5">
    <source>
        <dbReference type="ARBA" id="ARBA00022737"/>
    </source>
</evidence>
<comment type="subcellular location">
    <subcellularLocation>
        <location evidence="1">Endomembrane system</location>
        <topology evidence="1">Multi-pass membrane protein</topology>
    </subcellularLocation>
</comment>
<feature type="transmembrane region" description="Helical" evidence="11">
    <location>
        <begin position="20"/>
        <end position="39"/>
    </location>
</feature>
<evidence type="ECO:0000256" key="9">
    <source>
        <dbReference type="ARBA" id="ARBA00023136"/>
    </source>
</evidence>
<keyword evidence="15" id="KW-1185">Reference proteome</keyword>
<feature type="transmembrane region" description="Helical" evidence="11">
    <location>
        <begin position="467"/>
        <end position="489"/>
    </location>
</feature>
<dbReference type="GO" id="GO:0140359">
    <property type="term" value="F:ABC-type transporter activity"/>
    <property type="evidence" value="ECO:0007669"/>
    <property type="project" value="InterPro"/>
</dbReference>
<keyword evidence="8 11" id="KW-1133">Transmembrane helix</keyword>
<dbReference type="SUPFAM" id="SSF90123">
    <property type="entry name" value="ABC transporter transmembrane region"/>
    <property type="match status" value="2"/>
</dbReference>
<evidence type="ECO:0000256" key="4">
    <source>
        <dbReference type="ARBA" id="ARBA00022692"/>
    </source>
</evidence>
<evidence type="ECO:0000259" key="12">
    <source>
        <dbReference type="PROSITE" id="PS50893"/>
    </source>
</evidence>
<dbReference type="InterPro" id="IPR027417">
    <property type="entry name" value="P-loop_NTPase"/>
</dbReference>
<comment type="similarity">
    <text evidence="2">Belongs to the ABC transporter superfamily. ABCC family. Conjugate transporter (TC 3.A.1.208) subfamily.</text>
</comment>
<gene>
    <name evidence="14" type="ORF">NMOB1V02_LOCUS7261</name>
</gene>
<dbReference type="Proteomes" id="UP000678499">
    <property type="component" value="Unassembled WGS sequence"/>
</dbReference>
<dbReference type="InterPro" id="IPR036640">
    <property type="entry name" value="ABC1_TM_sf"/>
</dbReference>
<evidence type="ECO:0000256" key="10">
    <source>
        <dbReference type="SAM" id="MobiDB-lite"/>
    </source>
</evidence>
<feature type="transmembrane region" description="Helical" evidence="11">
    <location>
        <begin position="334"/>
        <end position="355"/>
    </location>
</feature>
<dbReference type="SUPFAM" id="SSF52540">
    <property type="entry name" value="P-loop containing nucleoside triphosphate hydrolases"/>
    <property type="match status" value="2"/>
</dbReference>
<evidence type="ECO:0000259" key="13">
    <source>
        <dbReference type="PROSITE" id="PS50929"/>
    </source>
</evidence>
<feature type="transmembrane region" description="Helical" evidence="11">
    <location>
        <begin position="384"/>
        <end position="407"/>
    </location>
</feature>
<feature type="compositionally biased region" description="Polar residues" evidence="10">
    <location>
        <begin position="236"/>
        <end position="249"/>
    </location>
</feature>
<protein>
    <submittedName>
        <fullName evidence="14">Uncharacterized protein</fullName>
    </submittedName>
</protein>
<dbReference type="Gene3D" id="1.20.1560.10">
    <property type="entry name" value="ABC transporter type 1, transmembrane domain"/>
    <property type="match status" value="3"/>
</dbReference>
<dbReference type="GO" id="GO:0012505">
    <property type="term" value="C:endomembrane system"/>
    <property type="evidence" value="ECO:0007669"/>
    <property type="project" value="UniProtKB-SubCell"/>
</dbReference>
<dbReference type="OrthoDB" id="6500128at2759"/>
<dbReference type="InterPro" id="IPR003439">
    <property type="entry name" value="ABC_transporter-like_ATP-bd"/>
</dbReference>
<dbReference type="PROSITE" id="PS50929">
    <property type="entry name" value="ABC_TM1F"/>
    <property type="match status" value="2"/>
</dbReference>
<dbReference type="InterPro" id="IPR003593">
    <property type="entry name" value="AAA+_ATPase"/>
</dbReference>
<keyword evidence="9 11" id="KW-0472">Membrane</keyword>
<dbReference type="PROSITE" id="PS00211">
    <property type="entry name" value="ABC_TRANSPORTER_1"/>
    <property type="match status" value="2"/>
</dbReference>
<feature type="transmembrane region" description="Helical" evidence="11">
    <location>
        <begin position="501"/>
        <end position="526"/>
    </location>
</feature>
<name>A0A7R9BQZ5_9CRUS</name>
<dbReference type="EMBL" id="CAJPEX010001700">
    <property type="protein sequence ID" value="CAG0919744.1"/>
    <property type="molecule type" value="Genomic_DNA"/>
</dbReference>
<evidence type="ECO:0000313" key="15">
    <source>
        <dbReference type="Proteomes" id="UP000678499"/>
    </source>
</evidence>
<dbReference type="CDD" id="cd03244">
    <property type="entry name" value="ABCC_MRP_domain2"/>
    <property type="match status" value="1"/>
</dbReference>
<evidence type="ECO:0000256" key="11">
    <source>
        <dbReference type="SAM" id="Phobius"/>
    </source>
</evidence>
<dbReference type="SMART" id="SM00382">
    <property type="entry name" value="AAA"/>
    <property type="match status" value="2"/>
</dbReference>
<keyword evidence="3" id="KW-0813">Transport</keyword>
<dbReference type="InterPro" id="IPR011527">
    <property type="entry name" value="ABC1_TM_dom"/>
</dbReference>
<feature type="compositionally biased region" description="Basic and acidic residues" evidence="10">
    <location>
        <begin position="803"/>
        <end position="824"/>
    </location>
</feature>
<feature type="region of interest" description="Disordered" evidence="10">
    <location>
        <begin position="236"/>
        <end position="275"/>
    </location>
</feature>
<dbReference type="CDD" id="cd18603">
    <property type="entry name" value="ABC_6TM_MRP1_2_3_6_D2_like"/>
    <property type="match status" value="1"/>
</dbReference>
<dbReference type="PROSITE" id="PS50893">
    <property type="entry name" value="ABC_TRANSPORTER_2"/>
    <property type="match status" value="2"/>
</dbReference>
<dbReference type="PANTHER" id="PTHR24223">
    <property type="entry name" value="ATP-BINDING CASSETTE SUB-FAMILY C"/>
    <property type="match status" value="1"/>
</dbReference>
<feature type="domain" description="ABC transmembrane type-1" evidence="13">
    <location>
        <begin position="378"/>
        <end position="527"/>
    </location>
</feature>
<dbReference type="CDD" id="cd03250">
    <property type="entry name" value="ABCC_MRP_domain1"/>
    <property type="match status" value="1"/>
</dbReference>
<feature type="transmembrane region" description="Helical" evidence="11">
    <location>
        <begin position="916"/>
        <end position="942"/>
    </location>
</feature>
<evidence type="ECO:0000256" key="1">
    <source>
        <dbReference type="ARBA" id="ARBA00004127"/>
    </source>
</evidence>
<feature type="compositionally biased region" description="Basic and acidic residues" evidence="10">
    <location>
        <begin position="257"/>
        <end position="275"/>
    </location>
</feature>
<feature type="transmembrane region" description="Helical" evidence="11">
    <location>
        <begin position="993"/>
        <end position="1014"/>
    </location>
</feature>
<proteinExistence type="inferred from homology"/>
<dbReference type="Gene3D" id="3.40.50.300">
    <property type="entry name" value="P-loop containing nucleotide triphosphate hydrolases"/>
    <property type="match status" value="2"/>
</dbReference>
<evidence type="ECO:0000256" key="2">
    <source>
        <dbReference type="ARBA" id="ARBA00009726"/>
    </source>
</evidence>
<feature type="transmembrane region" description="Helical" evidence="11">
    <location>
        <begin position="51"/>
        <end position="70"/>
    </location>
</feature>
<dbReference type="EMBL" id="OA883737">
    <property type="protein sequence ID" value="CAD7279592.1"/>
    <property type="molecule type" value="Genomic_DNA"/>
</dbReference>
<dbReference type="InterPro" id="IPR017871">
    <property type="entry name" value="ABC_transporter-like_CS"/>
</dbReference>
<dbReference type="InterPro" id="IPR050173">
    <property type="entry name" value="ABC_transporter_C-like"/>
</dbReference>
<keyword evidence="7" id="KW-0067">ATP-binding</keyword>
<keyword evidence="5" id="KW-0677">Repeat</keyword>
<evidence type="ECO:0000313" key="14">
    <source>
        <dbReference type="EMBL" id="CAD7279592.1"/>
    </source>
</evidence>
<dbReference type="FunFam" id="3.40.50.300:FF:000074">
    <property type="entry name" value="Multidrug resistance-associated protein 5 isoform 1"/>
    <property type="match status" value="1"/>
</dbReference>
<dbReference type="Pfam" id="PF00005">
    <property type="entry name" value="ABC_tran"/>
    <property type="match status" value="2"/>
</dbReference>
<sequence length="1536" mass="174957">MVSVFEASFDLSYLNSRAAAIYSVPTLQAFAMLIAAKLMKMERLRGEQTSGPLFTFFLTMVASSAISVARVARNFTKNSENIAMLTLLSSKTMLFLIVTILSCLSDLPQDEEPEKKNEAEEFDLERPEEAFYGHNLPRCPEQDSSFPSRISFHWLTPFVRRGYKKSITVKDMFRLPPSLEPSHVIRKFDENYIRHYRRKGRPIYVVKIPEIIPAFMIDKNGDPMAFKFLPKPAEAQSTSRKSISASAQPENKKRRRQDMNETERQEYDRNKKEQDEWAKQRIRGLPTVLRTFWVPFTIAGIVKLMQDLLMFASPYLQMRIINFMTSDEPLWKGYLYAIAMPAVAVIQTFTLHAYYHKVLRVGMEIRTSITCTIYRKEYFYSKGIVMLAGVAVMMAVMFANAGIAVYLKKKHLQLMSKKDDRVKMMNEILNGIKVLKLYAWETSFLNIVEEIRRQEVRTLYSMSVIQAVSNFLSIFSPYAVSLVTFGLYVMVEQRSLNASTIFVSLTLFDMLRMPLSTIPAVLMYIVQVQVAQNRIDNFLNAEELQLDATIRDHDSNAVTTNVVPPFLQMQNFQWILKTEISPGSKDSLCSKKSTYGLAKANFAPLWGKLARENPPFCQPWLEKCLAFLDLFTFRQGTVAYVPQTAWMQNASIRNNVLFGKSFNAAWYWRVLKACEILPDLDILPARDFTEIGEKGINLSGGQKQRVNLARAVYNQADIYLLDDPLSAVDPHVAHELFKEVIGPQGLLATKTRILVTHHLPFLFQADEIIVLRQGRIIDQGKMTDLIKHGYEELQQSFLPTESESEKTKAKEEIKSEEKESKDPEDISSDYKAVHGTDEHRIILAEKTETGRVRHTVYKYYFACIGWIIFFAMVFLFVIAEIIKTLSRFWLAWNSRNAKSNDDTNFNKLDNSSFDSAAFLAIYAAFGAAYAIAFFFALLLLFLGGLRASIKMHGHMAEKIFRCPNSFFETTPIGRVLNRFGKDLDVCDTMLPELIRGFLVCATIVSFLLLYVYFFKRSKTYFMDELKFDRQVIGTIIAIAYSTPLVLIIVAPLGVSYWVVQQYYVTTSRQLKRMESVSRSPMFSHFSETLNGASTIRAYQQQGTFVQQMFRKISYNQATFYPYICANSGFTAVRWLALRLEAVGNLFILGTTILCVLGKGSLDPGMVGLSLNYALAALTALGWLVRITCEIETNIVSVERIKEYSEMPSEALWVIPENRPPPDWPSRGQIEFVDYKTRYRPRLGLTLHGISMVIQPGEKAKLFSQIHSKKSIIQIPLDREGTEITGKFPFLLLQFLSWSLEVRQSKNTPLQKFLHDFASQQVGIVGRTGAGKSSLTMALFRIVEAVEGKILIDDIDIATIGLHDLRKRLSIIPQDPVLFSGSLRMNLDPFEEHTDEALWKVLELCHLKDHVQAKMRQGLMHHIEEGGENLSLGQRQMVCLARALLRSTKILILDEATAAVDLGTDELIQKTIRSAFTSYTVLTIAHRMKTIMDSDKVLVLSKGRILEFAPPQELLANENSEFYAMAVDAQLVPGRQS</sequence>
<keyword evidence="4 11" id="KW-0812">Transmembrane</keyword>
<keyword evidence="6" id="KW-0547">Nucleotide-binding</keyword>
<evidence type="ECO:0000256" key="8">
    <source>
        <dbReference type="ARBA" id="ARBA00022989"/>
    </source>
</evidence>
<evidence type="ECO:0000256" key="6">
    <source>
        <dbReference type="ARBA" id="ARBA00022741"/>
    </source>
</evidence>
<dbReference type="PANTHER" id="PTHR24223:SF415">
    <property type="entry name" value="FI20190P1"/>
    <property type="match status" value="1"/>
</dbReference>
<feature type="domain" description="ABC transporter" evidence="12">
    <location>
        <begin position="550"/>
        <end position="798"/>
    </location>
</feature>
<feature type="transmembrane region" description="Helical" evidence="11">
    <location>
        <begin position="1117"/>
        <end position="1135"/>
    </location>
</feature>